<keyword evidence="2 4" id="KW-1005">Bacterial flagellum biogenesis</keyword>
<dbReference type="InterPro" id="IPR003775">
    <property type="entry name" value="Flagellar_assembly_factor_FliW"/>
</dbReference>
<keyword evidence="3 4" id="KW-0810">Translation regulation</keyword>
<keyword evidence="5" id="KW-0966">Cell projection</keyword>
<dbReference type="SUPFAM" id="SSF141457">
    <property type="entry name" value="BH3618-like"/>
    <property type="match status" value="1"/>
</dbReference>
<comment type="subunit">
    <text evidence="4">Interacts with translational regulator CsrA and flagellin(s).</text>
</comment>
<name>A0A562QT68_9BACI</name>
<comment type="caution">
    <text evidence="5">The sequence shown here is derived from an EMBL/GenBank/DDBJ whole genome shotgun (WGS) entry which is preliminary data.</text>
</comment>
<gene>
    <name evidence="4" type="primary">fliW</name>
    <name evidence="5" type="ORF">IQ10_00372</name>
</gene>
<dbReference type="GO" id="GO:0006417">
    <property type="term" value="P:regulation of translation"/>
    <property type="evidence" value="ECO:0007669"/>
    <property type="project" value="UniProtKB-KW"/>
</dbReference>
<dbReference type="InterPro" id="IPR024046">
    <property type="entry name" value="Flagellar_assmbl_FliW_dom_sf"/>
</dbReference>
<evidence type="ECO:0000256" key="4">
    <source>
        <dbReference type="HAMAP-Rule" id="MF_01185"/>
    </source>
</evidence>
<comment type="subcellular location">
    <subcellularLocation>
        <location evidence="4">Cytoplasm</location>
    </subcellularLocation>
</comment>
<dbReference type="Proteomes" id="UP000315711">
    <property type="component" value="Unassembled WGS sequence"/>
</dbReference>
<keyword evidence="5" id="KW-0282">Flagellum</keyword>
<keyword evidence="1 4" id="KW-0963">Cytoplasm</keyword>
<evidence type="ECO:0000256" key="2">
    <source>
        <dbReference type="ARBA" id="ARBA00022795"/>
    </source>
</evidence>
<keyword evidence="5" id="KW-0969">Cilium</keyword>
<dbReference type="GO" id="GO:0044780">
    <property type="term" value="P:bacterial-type flagellum assembly"/>
    <property type="evidence" value="ECO:0007669"/>
    <property type="project" value="UniProtKB-UniRule"/>
</dbReference>
<evidence type="ECO:0000313" key="5">
    <source>
        <dbReference type="EMBL" id="TWI59949.1"/>
    </source>
</evidence>
<evidence type="ECO:0000256" key="3">
    <source>
        <dbReference type="ARBA" id="ARBA00022845"/>
    </source>
</evidence>
<dbReference type="Gene3D" id="2.30.290.10">
    <property type="entry name" value="BH3618-like"/>
    <property type="match status" value="1"/>
</dbReference>
<comment type="function">
    <text evidence="4">Acts as an anti-CsrA protein, binds CsrA and prevents it from repressing translation of its target genes, one of which is flagellin. Binds to flagellin and participates in the assembly of the flagellum.</text>
</comment>
<evidence type="ECO:0000313" key="6">
    <source>
        <dbReference type="Proteomes" id="UP000315711"/>
    </source>
</evidence>
<dbReference type="AlphaFoldDB" id="A0A562QT68"/>
<dbReference type="EMBL" id="VLKZ01000001">
    <property type="protein sequence ID" value="TWI59949.1"/>
    <property type="molecule type" value="Genomic_DNA"/>
</dbReference>
<dbReference type="HAMAP" id="MF_01185">
    <property type="entry name" value="FliW"/>
    <property type="match status" value="1"/>
</dbReference>
<proteinExistence type="inferred from homology"/>
<reference evidence="5 6" key="1">
    <citation type="journal article" date="2015" name="Stand. Genomic Sci.">
        <title>Genomic Encyclopedia of Bacterial and Archaeal Type Strains, Phase III: the genomes of soil and plant-associated and newly described type strains.</title>
        <authorList>
            <person name="Whitman W.B."/>
            <person name="Woyke T."/>
            <person name="Klenk H.P."/>
            <person name="Zhou Y."/>
            <person name="Lilburn T.G."/>
            <person name="Beck B.J."/>
            <person name="De Vos P."/>
            <person name="Vandamme P."/>
            <person name="Eisen J.A."/>
            <person name="Garrity G."/>
            <person name="Hugenholtz P."/>
            <person name="Kyrpides N.C."/>
        </authorList>
    </citation>
    <scope>NUCLEOTIDE SEQUENCE [LARGE SCALE GENOMIC DNA]</scope>
    <source>
        <strain evidence="5 6">CGMCC 1.10116</strain>
    </source>
</reference>
<dbReference type="Pfam" id="PF02623">
    <property type="entry name" value="FliW"/>
    <property type="match status" value="1"/>
</dbReference>
<comment type="similarity">
    <text evidence="4">Belongs to the FliW family.</text>
</comment>
<keyword evidence="6" id="KW-1185">Reference proteome</keyword>
<organism evidence="5 6">
    <name type="scientific">Halalkalibacter nanhaiisediminis</name>
    <dbReference type="NCBI Taxonomy" id="688079"/>
    <lineage>
        <taxon>Bacteria</taxon>
        <taxon>Bacillati</taxon>
        <taxon>Bacillota</taxon>
        <taxon>Bacilli</taxon>
        <taxon>Bacillales</taxon>
        <taxon>Bacillaceae</taxon>
        <taxon>Halalkalibacter</taxon>
    </lineage>
</organism>
<sequence length="156" mass="17505">MDEVSETMNIETKYQGNIEIDEQRVITFAKGIPAFEDETSFVLLPFEENTPFFVLQSTKTVEVAFVVVNPFDFVPNYQVKLPDSTIDELGIQKQEEVATFVMLTVREPFAGTTANLQAPVIINAAKQKGKQLLMSDTHYQTKHAIFKEVAAAKEGK</sequence>
<keyword evidence="4" id="KW-0143">Chaperone</keyword>
<dbReference type="NCBIfam" id="NF009793">
    <property type="entry name" value="PRK13285.1-1"/>
    <property type="match status" value="1"/>
</dbReference>
<evidence type="ECO:0000256" key="1">
    <source>
        <dbReference type="ARBA" id="ARBA00022490"/>
    </source>
</evidence>
<dbReference type="PANTHER" id="PTHR39190">
    <property type="entry name" value="FLAGELLAR ASSEMBLY FACTOR FLIW"/>
    <property type="match status" value="1"/>
</dbReference>
<dbReference type="GO" id="GO:0005737">
    <property type="term" value="C:cytoplasm"/>
    <property type="evidence" value="ECO:0007669"/>
    <property type="project" value="UniProtKB-SubCell"/>
</dbReference>
<dbReference type="PANTHER" id="PTHR39190:SF1">
    <property type="entry name" value="FLAGELLAR ASSEMBLY FACTOR FLIW"/>
    <property type="match status" value="1"/>
</dbReference>
<accession>A0A562QT68</accession>
<protein>
    <recommendedName>
        <fullName evidence="4">Flagellar assembly factor FliW</fullName>
    </recommendedName>
</protein>